<proteinExistence type="predicted"/>
<keyword evidence="1" id="KW-0472">Membrane</keyword>
<organism evidence="2 3">
    <name type="scientific">Corchorus olitorius</name>
    <dbReference type="NCBI Taxonomy" id="93759"/>
    <lineage>
        <taxon>Eukaryota</taxon>
        <taxon>Viridiplantae</taxon>
        <taxon>Streptophyta</taxon>
        <taxon>Embryophyta</taxon>
        <taxon>Tracheophyta</taxon>
        <taxon>Spermatophyta</taxon>
        <taxon>Magnoliopsida</taxon>
        <taxon>eudicotyledons</taxon>
        <taxon>Gunneridae</taxon>
        <taxon>Pentapetalae</taxon>
        <taxon>rosids</taxon>
        <taxon>malvids</taxon>
        <taxon>Malvales</taxon>
        <taxon>Malvaceae</taxon>
        <taxon>Grewioideae</taxon>
        <taxon>Apeibeae</taxon>
        <taxon>Corchorus</taxon>
    </lineage>
</organism>
<evidence type="ECO:0000256" key="1">
    <source>
        <dbReference type="SAM" id="Phobius"/>
    </source>
</evidence>
<keyword evidence="1" id="KW-0812">Transmembrane</keyword>
<accession>A0A1R3KPE6</accession>
<evidence type="ECO:0000313" key="3">
    <source>
        <dbReference type="Proteomes" id="UP000187203"/>
    </source>
</evidence>
<evidence type="ECO:0000313" key="2">
    <source>
        <dbReference type="EMBL" id="OMP08946.1"/>
    </source>
</evidence>
<dbReference type="Proteomes" id="UP000187203">
    <property type="component" value="Unassembled WGS sequence"/>
</dbReference>
<protein>
    <submittedName>
        <fullName evidence="2">Uncharacterized protein</fullName>
    </submittedName>
</protein>
<keyword evidence="1" id="KW-1133">Transmembrane helix</keyword>
<dbReference type="EMBL" id="AWUE01012538">
    <property type="protein sequence ID" value="OMP08946.1"/>
    <property type="molecule type" value="Genomic_DNA"/>
</dbReference>
<dbReference type="AlphaFoldDB" id="A0A1R3KPE6"/>
<name>A0A1R3KPE6_9ROSI</name>
<sequence length="69" mass="7459">MRHSEIICEILELVSMVAAVVVTILGAIKLFRMCRQNPSPHAQEPPSTIIMTAIEAIEAAESAIEAIEA</sequence>
<feature type="transmembrane region" description="Helical" evidence="1">
    <location>
        <begin position="13"/>
        <end position="31"/>
    </location>
</feature>
<comment type="caution">
    <text evidence="2">The sequence shown here is derived from an EMBL/GenBank/DDBJ whole genome shotgun (WGS) entry which is preliminary data.</text>
</comment>
<keyword evidence="3" id="KW-1185">Reference proteome</keyword>
<gene>
    <name evidence="2" type="ORF">COLO4_05966</name>
</gene>
<reference evidence="3" key="1">
    <citation type="submission" date="2013-09" db="EMBL/GenBank/DDBJ databases">
        <title>Corchorus olitorius genome sequencing.</title>
        <authorList>
            <person name="Alam M."/>
            <person name="Haque M.S."/>
            <person name="Islam M.S."/>
            <person name="Emdad E.M."/>
            <person name="Islam M.M."/>
            <person name="Ahmed B."/>
            <person name="Halim A."/>
            <person name="Hossen Q.M.M."/>
            <person name="Hossain M.Z."/>
            <person name="Ahmed R."/>
            <person name="Khan M.M."/>
            <person name="Islam R."/>
            <person name="Rashid M.M."/>
            <person name="Khan S.A."/>
            <person name="Rahman M.S."/>
            <person name="Alam M."/>
            <person name="Yahiya A.S."/>
            <person name="Khan M.S."/>
            <person name="Azam M.S."/>
            <person name="Haque T."/>
            <person name="Lashkar M.Z.H."/>
            <person name="Akhand A.I."/>
            <person name="Morshed G."/>
            <person name="Roy S."/>
            <person name="Uddin K.S."/>
            <person name="Rabeya T."/>
            <person name="Hossain A.S."/>
            <person name="Chowdhury A."/>
            <person name="Snigdha A.R."/>
            <person name="Mortoza M.S."/>
            <person name="Matin S.A."/>
            <person name="Hoque S.M.E."/>
            <person name="Islam M.K."/>
            <person name="Roy D.K."/>
            <person name="Haider R."/>
            <person name="Moosa M.M."/>
            <person name="Elias S.M."/>
            <person name="Hasan A.M."/>
            <person name="Jahan S."/>
            <person name="Shafiuddin M."/>
            <person name="Mahmood N."/>
            <person name="Shommy N.S."/>
        </authorList>
    </citation>
    <scope>NUCLEOTIDE SEQUENCE [LARGE SCALE GENOMIC DNA]</scope>
    <source>
        <strain evidence="3">cv. O-4</strain>
    </source>
</reference>